<keyword evidence="3" id="KW-0808">Transferase</keyword>
<feature type="domain" description="Protein kinase" evidence="10">
    <location>
        <begin position="14"/>
        <end position="273"/>
    </location>
</feature>
<dbReference type="Proteomes" id="UP001601444">
    <property type="component" value="Unassembled WGS sequence"/>
</dbReference>
<proteinExistence type="predicted"/>
<gene>
    <name evidence="11" type="ORF">ACFYTF_11230</name>
</gene>
<name>A0ABW6PLW5_9NOCA</name>
<evidence type="ECO:0000256" key="2">
    <source>
        <dbReference type="ARBA" id="ARBA00022527"/>
    </source>
</evidence>
<feature type="compositionally biased region" description="Low complexity" evidence="8">
    <location>
        <begin position="270"/>
        <end position="288"/>
    </location>
</feature>
<keyword evidence="2" id="KW-0723">Serine/threonine-protein kinase</keyword>
<reference evidence="11 12" key="1">
    <citation type="submission" date="2024-10" db="EMBL/GenBank/DDBJ databases">
        <title>The Natural Products Discovery Center: Release of the First 8490 Sequenced Strains for Exploring Actinobacteria Biosynthetic Diversity.</title>
        <authorList>
            <person name="Kalkreuter E."/>
            <person name="Kautsar S.A."/>
            <person name="Yang D."/>
            <person name="Bader C.D."/>
            <person name="Teijaro C.N."/>
            <person name="Fluegel L."/>
            <person name="Davis C.M."/>
            <person name="Simpson J.R."/>
            <person name="Lauterbach L."/>
            <person name="Steele A.D."/>
            <person name="Gui C."/>
            <person name="Meng S."/>
            <person name="Li G."/>
            <person name="Viehrig K."/>
            <person name="Ye F."/>
            <person name="Su P."/>
            <person name="Kiefer A.F."/>
            <person name="Nichols A."/>
            <person name="Cepeda A.J."/>
            <person name="Yan W."/>
            <person name="Fan B."/>
            <person name="Jiang Y."/>
            <person name="Adhikari A."/>
            <person name="Zheng C.-J."/>
            <person name="Schuster L."/>
            <person name="Cowan T.M."/>
            <person name="Smanski M.J."/>
            <person name="Chevrette M.G."/>
            <person name="De Carvalho L.P.S."/>
            <person name="Shen B."/>
        </authorList>
    </citation>
    <scope>NUCLEOTIDE SEQUENCE [LARGE SCALE GENOMIC DNA]</scope>
    <source>
        <strain evidence="11 12">NPDC004045</strain>
    </source>
</reference>
<dbReference type="InterPro" id="IPR000719">
    <property type="entry name" value="Prot_kinase_dom"/>
</dbReference>
<keyword evidence="9" id="KW-1133">Transmembrane helix</keyword>
<dbReference type="Gene3D" id="3.30.200.20">
    <property type="entry name" value="Phosphorylase Kinase, domain 1"/>
    <property type="match status" value="1"/>
</dbReference>
<protein>
    <recommendedName>
        <fullName evidence="1">non-specific serine/threonine protein kinase</fullName>
        <ecNumber evidence="1">2.7.11.1</ecNumber>
    </recommendedName>
</protein>
<evidence type="ECO:0000256" key="6">
    <source>
        <dbReference type="ARBA" id="ARBA00022840"/>
    </source>
</evidence>
<dbReference type="EC" id="2.7.11.1" evidence="1"/>
<keyword evidence="4 7" id="KW-0547">Nucleotide-binding</keyword>
<evidence type="ECO:0000313" key="11">
    <source>
        <dbReference type="EMBL" id="MFF0543395.1"/>
    </source>
</evidence>
<dbReference type="RefSeq" id="WP_387700029.1">
    <property type="nucleotide sequence ID" value="NZ_JBIAMX010000005.1"/>
</dbReference>
<evidence type="ECO:0000256" key="3">
    <source>
        <dbReference type="ARBA" id="ARBA00022679"/>
    </source>
</evidence>
<keyword evidence="9" id="KW-0472">Membrane</keyword>
<keyword evidence="5 11" id="KW-0418">Kinase</keyword>
<dbReference type="PANTHER" id="PTHR43289">
    <property type="entry name" value="MITOGEN-ACTIVATED PROTEIN KINASE KINASE KINASE 20-RELATED"/>
    <property type="match status" value="1"/>
</dbReference>
<feature type="transmembrane region" description="Helical" evidence="9">
    <location>
        <begin position="478"/>
        <end position="500"/>
    </location>
</feature>
<feature type="compositionally biased region" description="Low complexity" evidence="8">
    <location>
        <begin position="320"/>
        <end position="334"/>
    </location>
</feature>
<dbReference type="CDD" id="cd14014">
    <property type="entry name" value="STKc_PknB_like"/>
    <property type="match status" value="1"/>
</dbReference>
<feature type="region of interest" description="Disordered" evidence="8">
    <location>
        <begin position="270"/>
        <end position="433"/>
    </location>
</feature>
<dbReference type="PROSITE" id="PS00107">
    <property type="entry name" value="PROTEIN_KINASE_ATP"/>
    <property type="match status" value="1"/>
</dbReference>
<dbReference type="InterPro" id="IPR017441">
    <property type="entry name" value="Protein_kinase_ATP_BS"/>
</dbReference>
<feature type="binding site" evidence="7">
    <location>
        <position position="43"/>
    </location>
    <ligand>
        <name>ATP</name>
        <dbReference type="ChEBI" id="CHEBI:30616"/>
    </ligand>
</feature>
<dbReference type="Pfam" id="PF00069">
    <property type="entry name" value="Pkinase"/>
    <property type="match status" value="1"/>
</dbReference>
<feature type="compositionally biased region" description="Pro residues" evidence="8">
    <location>
        <begin position="289"/>
        <end position="309"/>
    </location>
</feature>
<evidence type="ECO:0000259" key="10">
    <source>
        <dbReference type="PROSITE" id="PS50011"/>
    </source>
</evidence>
<keyword evidence="6 7" id="KW-0067">ATP-binding</keyword>
<dbReference type="InterPro" id="IPR011009">
    <property type="entry name" value="Kinase-like_dom_sf"/>
</dbReference>
<keyword evidence="9" id="KW-0812">Transmembrane</keyword>
<feature type="compositionally biased region" description="Polar residues" evidence="8">
    <location>
        <begin position="551"/>
        <end position="560"/>
    </location>
</feature>
<sequence length="661" mass="68156">MAGGAMAGSMFGRYELRRLLGVGGMGEVYEAFDTSKRRVVAVKVLDRHLATDPTYVERFRRESFALASVQEPHVIPVHDWGEIDGVLYIDMRLVRGTDLKERLQRHGRLSPAESVQVVEQIAAALDAAHDQGLIHRDVKPANILLTANLFAYLVDFGIAHAESDPQLTSAGSAVGSMAYMAPERFDAVPMTAAVDTYALACVFYECLVGRVPFPVNSLPGAIGSHQMAPPPRPSTVDPDLAVYDAVIERGMAKRPGDRYATSGDLARAARAAMVQADRDAPSTVSGPAVVPPPAPEPPAPAPADPPETAPSPEVDGIGIRASPGRAGPPRASGPVPVPPRASGPHPVQGAGGPVPRQPGGPSGPVPRTSGPHAVSGPVGARRVSGPQPASGTGRGTYPLPPSPNSGEAPVPRGPVSDRDPVPGAAAAAYQGGGEAWRHAVTARPHPTVQDRDPAWAARNHLSAPLPSPARSGGASAPLLAGVLGALIVIALAGIAIVVLLTMSRGDDRAQTGVPGTGTQEVPAPTVTEVTGPSTGRSTAPSAAPESPESPFQGSVASTDRQGFLADGPRCNADDPAVTIARTPNSAIVICRTGDHRYYYKGANRNGTVEIDDPVPAGGGGFTATRVAPDGTFRYQVSSAGLTILQNGSVIGSEAMAEFAFR</sequence>
<dbReference type="InterPro" id="IPR008271">
    <property type="entry name" value="Ser/Thr_kinase_AS"/>
</dbReference>
<evidence type="ECO:0000256" key="9">
    <source>
        <dbReference type="SAM" id="Phobius"/>
    </source>
</evidence>
<dbReference type="PROSITE" id="PS50011">
    <property type="entry name" value="PROTEIN_KINASE_DOM"/>
    <property type="match status" value="1"/>
</dbReference>
<dbReference type="SUPFAM" id="SSF56112">
    <property type="entry name" value="Protein kinase-like (PK-like)"/>
    <property type="match status" value="1"/>
</dbReference>
<evidence type="ECO:0000313" key="12">
    <source>
        <dbReference type="Proteomes" id="UP001601444"/>
    </source>
</evidence>
<feature type="compositionally biased region" description="Polar residues" evidence="8">
    <location>
        <begin position="527"/>
        <end position="538"/>
    </location>
</feature>
<keyword evidence="12" id="KW-1185">Reference proteome</keyword>
<feature type="compositionally biased region" description="Pro residues" evidence="8">
    <location>
        <begin position="355"/>
        <end position="364"/>
    </location>
</feature>
<evidence type="ECO:0000256" key="7">
    <source>
        <dbReference type="PROSITE-ProRule" id="PRU10141"/>
    </source>
</evidence>
<feature type="compositionally biased region" description="Low complexity" evidence="8">
    <location>
        <begin position="539"/>
        <end position="550"/>
    </location>
</feature>
<dbReference type="EMBL" id="JBIAMX010000005">
    <property type="protein sequence ID" value="MFF0543395.1"/>
    <property type="molecule type" value="Genomic_DNA"/>
</dbReference>
<evidence type="ECO:0000256" key="5">
    <source>
        <dbReference type="ARBA" id="ARBA00022777"/>
    </source>
</evidence>
<dbReference type="PANTHER" id="PTHR43289:SF6">
    <property type="entry name" value="SERINE_THREONINE-PROTEIN KINASE NEKL-3"/>
    <property type="match status" value="1"/>
</dbReference>
<organism evidence="11 12">
    <name type="scientific">Nocardia thailandica</name>
    <dbReference type="NCBI Taxonomy" id="257275"/>
    <lineage>
        <taxon>Bacteria</taxon>
        <taxon>Bacillati</taxon>
        <taxon>Actinomycetota</taxon>
        <taxon>Actinomycetes</taxon>
        <taxon>Mycobacteriales</taxon>
        <taxon>Nocardiaceae</taxon>
        <taxon>Nocardia</taxon>
    </lineage>
</organism>
<accession>A0ABW6PLW5</accession>
<dbReference type="GO" id="GO:0016301">
    <property type="term" value="F:kinase activity"/>
    <property type="evidence" value="ECO:0007669"/>
    <property type="project" value="UniProtKB-KW"/>
</dbReference>
<evidence type="ECO:0000256" key="8">
    <source>
        <dbReference type="SAM" id="MobiDB-lite"/>
    </source>
</evidence>
<comment type="caution">
    <text evidence="11">The sequence shown here is derived from an EMBL/GenBank/DDBJ whole genome shotgun (WGS) entry which is preliminary data.</text>
</comment>
<dbReference type="PROSITE" id="PS00108">
    <property type="entry name" value="PROTEIN_KINASE_ST"/>
    <property type="match status" value="1"/>
</dbReference>
<dbReference type="SMART" id="SM00220">
    <property type="entry name" value="S_TKc"/>
    <property type="match status" value="1"/>
</dbReference>
<feature type="region of interest" description="Disordered" evidence="8">
    <location>
        <begin position="508"/>
        <end position="567"/>
    </location>
</feature>
<evidence type="ECO:0000256" key="4">
    <source>
        <dbReference type="ARBA" id="ARBA00022741"/>
    </source>
</evidence>
<dbReference type="Gene3D" id="1.10.510.10">
    <property type="entry name" value="Transferase(Phosphotransferase) domain 1"/>
    <property type="match status" value="1"/>
</dbReference>
<evidence type="ECO:0000256" key="1">
    <source>
        <dbReference type="ARBA" id="ARBA00012513"/>
    </source>
</evidence>